<evidence type="ECO:0000256" key="4">
    <source>
        <dbReference type="ARBA" id="ARBA00022741"/>
    </source>
</evidence>
<dbReference type="InterPro" id="IPR017441">
    <property type="entry name" value="Protein_kinase_ATP_BS"/>
</dbReference>
<dbReference type="EC" id="2.7.11.1" evidence="1"/>
<keyword evidence="4 9" id="KW-0547">Nucleotide-binding</keyword>
<evidence type="ECO:0000256" key="7">
    <source>
        <dbReference type="ARBA" id="ARBA00047899"/>
    </source>
</evidence>
<reference evidence="12 13" key="1">
    <citation type="journal article" date="2014" name="BMC Genomics">
        <title>Comparative genomics of the major fungal agents of human and animal Sporotrichosis: Sporothrix schenckii and Sporothrix brasiliensis.</title>
        <authorList>
            <person name="Teixeira M.M."/>
            <person name="de Almeida L.G."/>
            <person name="Kubitschek-Barreira P."/>
            <person name="Alves F.L."/>
            <person name="Kioshima E.S."/>
            <person name="Abadio A.K."/>
            <person name="Fernandes L."/>
            <person name="Derengowski L.S."/>
            <person name="Ferreira K.S."/>
            <person name="Souza R.C."/>
            <person name="Ruiz J.C."/>
            <person name="de Andrade N.C."/>
            <person name="Paes H.C."/>
            <person name="Nicola A.M."/>
            <person name="Albuquerque P."/>
            <person name="Gerber A.L."/>
            <person name="Martins V.P."/>
            <person name="Peconick L.D."/>
            <person name="Neto A.V."/>
            <person name="Chaucanez C.B."/>
            <person name="Silva P.A."/>
            <person name="Cunha O.L."/>
            <person name="de Oliveira F.F."/>
            <person name="dos Santos T.C."/>
            <person name="Barros A.L."/>
            <person name="Soares M.A."/>
            <person name="de Oliveira L.M."/>
            <person name="Marini M.M."/>
            <person name="Villalobos-Duno H."/>
            <person name="Cunha M.M."/>
            <person name="de Hoog S."/>
            <person name="da Silveira J.F."/>
            <person name="Henrissat B."/>
            <person name="Nino-Vega G.A."/>
            <person name="Cisalpino P.S."/>
            <person name="Mora-Montes H.M."/>
            <person name="Almeida S.R."/>
            <person name="Stajich J.E."/>
            <person name="Lopes-Bezerra L.M."/>
            <person name="Vasconcelos A.T."/>
            <person name="Felipe M.S."/>
        </authorList>
    </citation>
    <scope>NUCLEOTIDE SEQUENCE [LARGE SCALE GENOMIC DNA]</scope>
    <source>
        <strain evidence="12 13">5110</strain>
    </source>
</reference>
<dbReference type="PANTHER" id="PTHR47634:SF9">
    <property type="entry name" value="PROTEIN KINASE DOMAIN-CONTAINING PROTEIN-RELATED"/>
    <property type="match status" value="1"/>
</dbReference>
<sequence>MSSSSSPPRPPATTQATKGCRPRVFPTSGFELIDPGQLVEEERLPTYDRAAYYPMHLGDIVGGHFQVVAKLGYGTTSTVWLARDLNCTAAQPCTNGRSKERVFKALKVHTHTAPFHHELSIYEHLQKPIEQEMEEDHPHPGRDHVRQLDEMFFVDGPHGRHAVFVMAPLGMSMATMQAMHRAHVFPPAMVAKAISQTLLGLALLHGGDIVHTDLHADNVLVAMTDDSILSTMEDSEAANKPSARKVVDRDTTIYTSRYVLGGAGPLTISDLGQASIGRELAGHAMPTQYRAPEVILDMTWGMSVDIWSTGLLAWALLEPDNRFDVYDKDSPERNNAHHLAALTALLGPPPKAFVERSSACAQYWDADGHWHGPVPLPPAKPLADRVTADVGDAKQKALFVDFLECFLQWLPDERLKAAQIYFHPWLRGFDEV</sequence>
<dbReference type="Gene3D" id="1.10.510.10">
    <property type="entry name" value="Transferase(Phosphotransferase) domain 1"/>
    <property type="match status" value="1"/>
</dbReference>
<dbReference type="HOGENOM" id="CLU_000288_81_1_1"/>
<dbReference type="EMBL" id="AWTV01000010">
    <property type="protein sequence ID" value="KIH87742.1"/>
    <property type="molecule type" value="Genomic_DNA"/>
</dbReference>
<dbReference type="InterPro" id="IPR051334">
    <property type="entry name" value="SRPK"/>
</dbReference>
<dbReference type="GO" id="GO:0000245">
    <property type="term" value="P:spliceosomal complex assembly"/>
    <property type="evidence" value="ECO:0007669"/>
    <property type="project" value="TreeGrafter"/>
</dbReference>
<dbReference type="GO" id="GO:0050684">
    <property type="term" value="P:regulation of mRNA processing"/>
    <property type="evidence" value="ECO:0007669"/>
    <property type="project" value="TreeGrafter"/>
</dbReference>
<keyword evidence="3" id="KW-0808">Transferase</keyword>
<evidence type="ECO:0000256" key="9">
    <source>
        <dbReference type="PROSITE-ProRule" id="PRU10141"/>
    </source>
</evidence>
<evidence type="ECO:0000313" key="12">
    <source>
        <dbReference type="EMBL" id="KIH87742.1"/>
    </source>
</evidence>
<protein>
    <recommendedName>
        <fullName evidence="1">non-specific serine/threonine protein kinase</fullName>
        <ecNumber evidence="1">2.7.11.1</ecNumber>
    </recommendedName>
</protein>
<evidence type="ECO:0000313" key="13">
    <source>
        <dbReference type="Proteomes" id="UP000031575"/>
    </source>
</evidence>
<accession>A0A0C2IRW6</accession>
<dbReference type="InterPro" id="IPR011009">
    <property type="entry name" value="Kinase-like_dom_sf"/>
</dbReference>
<feature type="domain" description="Protein kinase" evidence="11">
    <location>
        <begin position="65"/>
        <end position="426"/>
    </location>
</feature>
<keyword evidence="2" id="KW-0723">Serine/threonine-protein kinase</keyword>
<feature type="binding site" evidence="9">
    <location>
        <position position="104"/>
    </location>
    <ligand>
        <name>ATP</name>
        <dbReference type="ChEBI" id="CHEBI:30616"/>
    </ligand>
</feature>
<dbReference type="AlphaFoldDB" id="A0A0C2IRW6"/>
<dbReference type="VEuPathDB" id="FungiDB:SPBR_04988"/>
<feature type="region of interest" description="Disordered" evidence="10">
    <location>
        <begin position="1"/>
        <end position="20"/>
    </location>
</feature>
<organism evidence="12 13">
    <name type="scientific">Sporothrix brasiliensis 5110</name>
    <dbReference type="NCBI Taxonomy" id="1398154"/>
    <lineage>
        <taxon>Eukaryota</taxon>
        <taxon>Fungi</taxon>
        <taxon>Dikarya</taxon>
        <taxon>Ascomycota</taxon>
        <taxon>Pezizomycotina</taxon>
        <taxon>Sordariomycetes</taxon>
        <taxon>Sordariomycetidae</taxon>
        <taxon>Ophiostomatales</taxon>
        <taxon>Ophiostomataceae</taxon>
        <taxon>Sporothrix</taxon>
    </lineage>
</organism>
<evidence type="ECO:0000256" key="3">
    <source>
        <dbReference type="ARBA" id="ARBA00022679"/>
    </source>
</evidence>
<keyword evidence="6 9" id="KW-0067">ATP-binding</keyword>
<dbReference type="InterPro" id="IPR000719">
    <property type="entry name" value="Prot_kinase_dom"/>
</dbReference>
<dbReference type="PANTHER" id="PTHR47634">
    <property type="entry name" value="PROTEIN KINASE DOMAIN-CONTAINING PROTEIN-RELATED"/>
    <property type="match status" value="1"/>
</dbReference>
<dbReference type="SUPFAM" id="SSF56112">
    <property type="entry name" value="Protein kinase-like (PK-like)"/>
    <property type="match status" value="1"/>
</dbReference>
<dbReference type="PROSITE" id="PS50011">
    <property type="entry name" value="PROTEIN_KINASE_DOM"/>
    <property type="match status" value="1"/>
</dbReference>
<dbReference type="GO" id="GO:0004674">
    <property type="term" value="F:protein serine/threonine kinase activity"/>
    <property type="evidence" value="ECO:0007669"/>
    <property type="project" value="UniProtKB-KW"/>
</dbReference>
<evidence type="ECO:0000256" key="10">
    <source>
        <dbReference type="SAM" id="MobiDB-lite"/>
    </source>
</evidence>
<keyword evidence="5" id="KW-0418">Kinase</keyword>
<proteinExistence type="predicted"/>
<dbReference type="Pfam" id="PF00069">
    <property type="entry name" value="Pkinase"/>
    <property type="match status" value="1"/>
</dbReference>
<evidence type="ECO:0000256" key="8">
    <source>
        <dbReference type="ARBA" id="ARBA00048679"/>
    </source>
</evidence>
<evidence type="ECO:0000256" key="5">
    <source>
        <dbReference type="ARBA" id="ARBA00022777"/>
    </source>
</evidence>
<evidence type="ECO:0000256" key="6">
    <source>
        <dbReference type="ARBA" id="ARBA00022840"/>
    </source>
</evidence>
<evidence type="ECO:0000256" key="2">
    <source>
        <dbReference type="ARBA" id="ARBA00022527"/>
    </source>
</evidence>
<dbReference type="PROSITE" id="PS00107">
    <property type="entry name" value="PROTEIN_KINASE_ATP"/>
    <property type="match status" value="1"/>
</dbReference>
<keyword evidence="13" id="KW-1185">Reference proteome</keyword>
<comment type="catalytic activity">
    <reaction evidence="7">
        <text>L-threonyl-[protein] + ATP = O-phospho-L-threonyl-[protein] + ADP + H(+)</text>
        <dbReference type="Rhea" id="RHEA:46608"/>
        <dbReference type="Rhea" id="RHEA-COMP:11060"/>
        <dbReference type="Rhea" id="RHEA-COMP:11605"/>
        <dbReference type="ChEBI" id="CHEBI:15378"/>
        <dbReference type="ChEBI" id="CHEBI:30013"/>
        <dbReference type="ChEBI" id="CHEBI:30616"/>
        <dbReference type="ChEBI" id="CHEBI:61977"/>
        <dbReference type="ChEBI" id="CHEBI:456216"/>
        <dbReference type="EC" id="2.7.11.1"/>
    </reaction>
</comment>
<evidence type="ECO:0000256" key="1">
    <source>
        <dbReference type="ARBA" id="ARBA00012513"/>
    </source>
</evidence>
<dbReference type="OrthoDB" id="5979581at2759"/>
<comment type="catalytic activity">
    <reaction evidence="8">
        <text>L-seryl-[protein] + ATP = O-phospho-L-seryl-[protein] + ADP + H(+)</text>
        <dbReference type="Rhea" id="RHEA:17989"/>
        <dbReference type="Rhea" id="RHEA-COMP:9863"/>
        <dbReference type="Rhea" id="RHEA-COMP:11604"/>
        <dbReference type="ChEBI" id="CHEBI:15378"/>
        <dbReference type="ChEBI" id="CHEBI:29999"/>
        <dbReference type="ChEBI" id="CHEBI:30616"/>
        <dbReference type="ChEBI" id="CHEBI:83421"/>
        <dbReference type="ChEBI" id="CHEBI:456216"/>
        <dbReference type="EC" id="2.7.11.1"/>
    </reaction>
</comment>
<dbReference type="RefSeq" id="XP_040615752.1">
    <property type="nucleotide sequence ID" value="XM_040763265.1"/>
</dbReference>
<comment type="caution">
    <text evidence="12">The sequence shown here is derived from an EMBL/GenBank/DDBJ whole genome shotgun (WGS) entry which is preliminary data.</text>
</comment>
<evidence type="ECO:0000259" key="11">
    <source>
        <dbReference type="PROSITE" id="PS50011"/>
    </source>
</evidence>
<gene>
    <name evidence="12" type="ORF">SPBR_04988</name>
</gene>
<dbReference type="Proteomes" id="UP000031575">
    <property type="component" value="Unassembled WGS sequence"/>
</dbReference>
<dbReference type="GO" id="GO:0005524">
    <property type="term" value="F:ATP binding"/>
    <property type="evidence" value="ECO:0007669"/>
    <property type="project" value="UniProtKB-UniRule"/>
</dbReference>
<dbReference type="Gene3D" id="3.30.200.20">
    <property type="entry name" value="Phosphorylase Kinase, domain 1"/>
    <property type="match status" value="1"/>
</dbReference>
<dbReference type="SMART" id="SM00220">
    <property type="entry name" value="S_TKc"/>
    <property type="match status" value="1"/>
</dbReference>
<name>A0A0C2IRW6_9PEZI</name>
<dbReference type="GeneID" id="63678186"/>